<dbReference type="Proteomes" id="UP000198876">
    <property type="component" value="Unassembled WGS sequence"/>
</dbReference>
<feature type="transmembrane region" description="Helical" evidence="7">
    <location>
        <begin position="131"/>
        <end position="153"/>
    </location>
</feature>
<name>A0A1I2NF44_9EURY</name>
<evidence type="ECO:0000256" key="6">
    <source>
        <dbReference type="SAM" id="MobiDB-lite"/>
    </source>
</evidence>
<feature type="domain" description="Type II secretion system protein GspF" evidence="8">
    <location>
        <begin position="507"/>
        <end position="632"/>
    </location>
</feature>
<dbReference type="PANTHER" id="PTHR35402:SF1">
    <property type="entry name" value="TYPE II SECRETION SYSTEM PROTEIN GSPF DOMAIN-CONTAINING PROTEIN"/>
    <property type="match status" value="1"/>
</dbReference>
<evidence type="ECO:0000256" key="3">
    <source>
        <dbReference type="ARBA" id="ARBA00022692"/>
    </source>
</evidence>
<keyword evidence="4 7" id="KW-1133">Transmembrane helix</keyword>
<gene>
    <name evidence="9" type="ORF">SAMN04488063_1098</name>
</gene>
<comment type="subcellular location">
    <subcellularLocation>
        <location evidence="1">Cell membrane</location>
        <topology evidence="1">Multi-pass membrane protein</topology>
    </subcellularLocation>
</comment>
<dbReference type="EMBL" id="FOOQ01000001">
    <property type="protein sequence ID" value="SFG00307.1"/>
    <property type="molecule type" value="Genomic_DNA"/>
</dbReference>
<feature type="transmembrane region" description="Helical" evidence="7">
    <location>
        <begin position="290"/>
        <end position="313"/>
    </location>
</feature>
<sequence length="721" mass="77122">MLAGYLPLLAAALLCVPFVLAPFSTRAHLLVSRASLPLFGRYVANENPRRRNQKARLRAAFSGRTHRVYASQTLLMAGVFGVAGSLFGVYLVAGVLRLLAVSEASLRASLPEAVAFLATVARVPNLGVAELFALLLVSSATVGATLSAGTYWARWQYLDSRARARGVKVDATLPRTVAFVYALSRSGMPFPKVLETLTENRDVYGEAARELGVAVRDMDAFGTDVMSALQRTAKRTPSDNAEEFSENLASVLGSGRNLSPFLRDQYERFQDEAEAQQKQYLELLSAFAEIYVTVLVAGPLFFITVLVVIGLVIEDTLPILRAVGYLGVPLSTLAFAVYIDSVTESIQSPSRGSASTDPVETGAEATPRSSGPPNAHASVSDGGVDVSLSPNRERLAVYDRLEHVRAVASSPTRTFLDHPPYTLFLTLPAALVWLVLSAGRMPDLSAALARTAAGPVVGTPSEAITAVVAAVDGPLVEASILVLGGVAVAHEIEKRRLRRIEDEMPDFLDRMASVNEAGATVVASIERLSKADLGPLSAELERTWRDIRWGADVRTALRRMEERVRTPLVSRAVTLITNAMAASGDIAPVLRIAADEAQGSQRLRAERRQEMLTYLVVIYISFFVFLGIVAALTVAFIPAVEAAGNSPGIGSGQVSGVSTGLFSGLRTVDTEAYEMLFFHVAAIQGVCSGLVAGQLGEGSLYDGVKHATLLLAVAYLLFVFL</sequence>
<keyword evidence="5 7" id="KW-0472">Membrane</keyword>
<feature type="compositionally biased region" description="Polar residues" evidence="6">
    <location>
        <begin position="347"/>
        <end position="358"/>
    </location>
</feature>
<evidence type="ECO:0000256" key="7">
    <source>
        <dbReference type="SAM" id="Phobius"/>
    </source>
</evidence>
<proteinExistence type="predicted"/>
<feature type="transmembrane region" description="Helical" evidence="7">
    <location>
        <begin position="612"/>
        <end position="637"/>
    </location>
</feature>
<dbReference type="OrthoDB" id="12374at2157"/>
<feature type="compositionally biased region" description="Low complexity" evidence="6">
    <location>
        <begin position="378"/>
        <end position="387"/>
    </location>
</feature>
<dbReference type="RefSeq" id="WP_092889518.1">
    <property type="nucleotide sequence ID" value="NZ_FOOQ01000001.1"/>
</dbReference>
<reference evidence="10" key="1">
    <citation type="submission" date="2016-10" db="EMBL/GenBank/DDBJ databases">
        <authorList>
            <person name="Varghese N."/>
            <person name="Submissions S."/>
        </authorList>
    </citation>
    <scope>NUCLEOTIDE SEQUENCE [LARGE SCALE GENOMIC DNA]</scope>
    <source>
        <strain evidence="10">CGMCC 1.7739</strain>
    </source>
</reference>
<dbReference type="InterPro" id="IPR018076">
    <property type="entry name" value="T2SS_GspF_dom"/>
</dbReference>
<dbReference type="InterPro" id="IPR042094">
    <property type="entry name" value="T2SS_GspF_sf"/>
</dbReference>
<feature type="region of interest" description="Disordered" evidence="6">
    <location>
        <begin position="347"/>
        <end position="387"/>
    </location>
</feature>
<dbReference type="STRING" id="553467.SAMN04488063_1098"/>
<organism evidence="9 10">
    <name type="scientific">Halopelagius inordinatus</name>
    <dbReference type="NCBI Taxonomy" id="553467"/>
    <lineage>
        <taxon>Archaea</taxon>
        <taxon>Methanobacteriati</taxon>
        <taxon>Methanobacteriota</taxon>
        <taxon>Stenosarchaea group</taxon>
        <taxon>Halobacteria</taxon>
        <taxon>Halobacteriales</taxon>
        <taxon>Haloferacaceae</taxon>
    </lineage>
</organism>
<evidence type="ECO:0000313" key="9">
    <source>
        <dbReference type="EMBL" id="SFG00307.1"/>
    </source>
</evidence>
<feature type="transmembrane region" description="Helical" evidence="7">
    <location>
        <begin position="703"/>
        <end position="720"/>
    </location>
</feature>
<feature type="transmembrane region" description="Helical" evidence="7">
    <location>
        <begin position="74"/>
        <end position="96"/>
    </location>
</feature>
<feature type="transmembrane region" description="Helical" evidence="7">
    <location>
        <begin position="319"/>
        <end position="339"/>
    </location>
</feature>
<keyword evidence="2" id="KW-1003">Cell membrane</keyword>
<evidence type="ECO:0000256" key="5">
    <source>
        <dbReference type="ARBA" id="ARBA00023136"/>
    </source>
</evidence>
<dbReference type="InterPro" id="IPR056569">
    <property type="entry name" value="ArlJ-like"/>
</dbReference>
<evidence type="ECO:0000256" key="4">
    <source>
        <dbReference type="ARBA" id="ARBA00022989"/>
    </source>
</evidence>
<dbReference type="AlphaFoldDB" id="A0A1I2NF44"/>
<keyword evidence="9" id="KW-0966">Cell projection</keyword>
<keyword evidence="9" id="KW-0969">Cilium</keyword>
<accession>A0A1I2NF44</accession>
<feature type="domain" description="Type II secretion system protein GspF" evidence="8">
    <location>
        <begin position="181"/>
        <end position="305"/>
    </location>
</feature>
<keyword evidence="10" id="KW-1185">Reference proteome</keyword>
<dbReference type="Gene3D" id="1.20.81.30">
    <property type="entry name" value="Type II secretion system (T2SS), domain F"/>
    <property type="match status" value="1"/>
</dbReference>
<evidence type="ECO:0000256" key="1">
    <source>
        <dbReference type="ARBA" id="ARBA00004651"/>
    </source>
</evidence>
<evidence type="ECO:0000313" key="10">
    <source>
        <dbReference type="Proteomes" id="UP000198876"/>
    </source>
</evidence>
<protein>
    <submittedName>
        <fullName evidence="9">Flagellar protein FlaJ</fullName>
    </submittedName>
</protein>
<dbReference type="Pfam" id="PF00482">
    <property type="entry name" value="T2SSF"/>
    <property type="match status" value="2"/>
</dbReference>
<keyword evidence="3 7" id="KW-0812">Transmembrane</keyword>
<dbReference type="GO" id="GO:0005886">
    <property type="term" value="C:plasma membrane"/>
    <property type="evidence" value="ECO:0007669"/>
    <property type="project" value="UniProtKB-SubCell"/>
</dbReference>
<evidence type="ECO:0000256" key="2">
    <source>
        <dbReference type="ARBA" id="ARBA00022475"/>
    </source>
</evidence>
<keyword evidence="9" id="KW-0282">Flagellum</keyword>
<dbReference type="PANTHER" id="PTHR35402">
    <property type="entry name" value="INTEGRAL MEMBRANE PROTEIN-RELATED"/>
    <property type="match status" value="1"/>
</dbReference>
<evidence type="ECO:0000259" key="8">
    <source>
        <dbReference type="Pfam" id="PF00482"/>
    </source>
</evidence>